<dbReference type="InterPro" id="IPR035890">
    <property type="entry name" value="Anti-sigma-28_factor_FlgM_sf"/>
</dbReference>
<keyword evidence="6" id="KW-0804">Transcription</keyword>
<sequence length="86" mass="9919">MKINNYGTNGINPYKRNAEQIMKQDAVQQKQDKIEISNAAKQLQSTNKIAEARQEKIDQLKAQIENGTYEVNPSEIARKFADFYKQ</sequence>
<keyword evidence="8" id="KW-0969">Cilium</keyword>
<comment type="similarity">
    <text evidence="1">Belongs to the FlgM family.</text>
</comment>
<dbReference type="SUPFAM" id="SSF101498">
    <property type="entry name" value="Anti-sigma factor FlgM"/>
    <property type="match status" value="1"/>
</dbReference>
<dbReference type="InterPro" id="IPR031316">
    <property type="entry name" value="FlgM_C"/>
</dbReference>
<keyword evidence="4" id="KW-1005">Bacterial flagellum biogenesis</keyword>
<evidence type="ECO:0000256" key="6">
    <source>
        <dbReference type="ARBA" id="ARBA00023163"/>
    </source>
</evidence>
<keyword evidence="8" id="KW-0966">Cell projection</keyword>
<evidence type="ECO:0000313" key="8">
    <source>
        <dbReference type="EMBL" id="MBS2970677.1"/>
    </source>
</evidence>
<dbReference type="EMBL" id="JAGVRK010000001">
    <property type="protein sequence ID" value="MBS2970677.1"/>
    <property type="molecule type" value="Genomic_DNA"/>
</dbReference>
<dbReference type="Pfam" id="PF04316">
    <property type="entry name" value="FlgM"/>
    <property type="match status" value="1"/>
</dbReference>
<dbReference type="InterPro" id="IPR007412">
    <property type="entry name" value="FlgM"/>
</dbReference>
<keyword evidence="3" id="KW-0678">Repressor</keyword>
<accession>A0ABS5LIW9</accession>
<evidence type="ECO:0000256" key="3">
    <source>
        <dbReference type="ARBA" id="ARBA00022491"/>
    </source>
</evidence>
<evidence type="ECO:0000259" key="7">
    <source>
        <dbReference type="Pfam" id="PF04316"/>
    </source>
</evidence>
<feature type="domain" description="Anti-sigma-28 factor FlgM C-terminal" evidence="7">
    <location>
        <begin position="32"/>
        <end position="80"/>
    </location>
</feature>
<dbReference type="NCBIfam" id="TIGR03824">
    <property type="entry name" value="FlgM_jcvi"/>
    <property type="match status" value="1"/>
</dbReference>
<evidence type="ECO:0000256" key="4">
    <source>
        <dbReference type="ARBA" id="ARBA00022795"/>
    </source>
</evidence>
<dbReference type="Proteomes" id="UP000682403">
    <property type="component" value="Unassembled WGS sequence"/>
</dbReference>
<evidence type="ECO:0000256" key="5">
    <source>
        <dbReference type="ARBA" id="ARBA00023015"/>
    </source>
</evidence>
<proteinExistence type="inferred from homology"/>
<keyword evidence="8" id="KW-0282">Flagellum</keyword>
<gene>
    <name evidence="8" type="primary">flgM</name>
    <name evidence="8" type="ORF">J9317_18195</name>
</gene>
<keyword evidence="5" id="KW-0805">Transcription regulation</keyword>
<evidence type="ECO:0000313" key="9">
    <source>
        <dbReference type="Proteomes" id="UP000682403"/>
    </source>
</evidence>
<evidence type="ECO:0000256" key="1">
    <source>
        <dbReference type="ARBA" id="ARBA00005322"/>
    </source>
</evidence>
<organism evidence="8 9">
    <name type="scientific">Metabacillus flavus</name>
    <dbReference type="NCBI Taxonomy" id="2823519"/>
    <lineage>
        <taxon>Bacteria</taxon>
        <taxon>Bacillati</taxon>
        <taxon>Bacillota</taxon>
        <taxon>Bacilli</taxon>
        <taxon>Bacillales</taxon>
        <taxon>Bacillaceae</taxon>
        <taxon>Metabacillus</taxon>
    </lineage>
</organism>
<protein>
    <recommendedName>
        <fullName evidence="2">Negative regulator of flagellin synthesis</fullName>
    </recommendedName>
</protein>
<comment type="caution">
    <text evidence="8">The sequence shown here is derived from an EMBL/GenBank/DDBJ whole genome shotgun (WGS) entry which is preliminary data.</text>
</comment>
<keyword evidence="9" id="KW-1185">Reference proteome</keyword>
<name>A0ABS5LIW9_9BACI</name>
<evidence type="ECO:0000256" key="2">
    <source>
        <dbReference type="ARBA" id="ARBA00017823"/>
    </source>
</evidence>
<reference evidence="8 9" key="1">
    <citation type="submission" date="2021-04" db="EMBL/GenBank/DDBJ databases">
        <title>Metabacillus sp. strain KIGAM252 whole genome sequence.</title>
        <authorList>
            <person name="Seo M.-J."/>
            <person name="Cho E.-S."/>
            <person name="Hwang C.Y."/>
            <person name="Yoon D.J."/>
        </authorList>
    </citation>
    <scope>NUCLEOTIDE SEQUENCE [LARGE SCALE GENOMIC DNA]</scope>
    <source>
        <strain evidence="8 9">KIGAM252</strain>
    </source>
</reference>
<dbReference type="RefSeq" id="WP_211561252.1">
    <property type="nucleotide sequence ID" value="NZ_JAGVRK010000001.1"/>
</dbReference>